<evidence type="ECO:0000313" key="2">
    <source>
        <dbReference type="Proteomes" id="UP001139981"/>
    </source>
</evidence>
<dbReference type="EMBL" id="JANBVB010001052">
    <property type="protein sequence ID" value="KAJ2891238.1"/>
    <property type="molecule type" value="Genomic_DNA"/>
</dbReference>
<accession>A0ACC1M1F9</accession>
<keyword evidence="2" id="KW-1185">Reference proteome</keyword>
<proteinExistence type="predicted"/>
<keyword evidence="1" id="KW-0547">Nucleotide-binding</keyword>
<dbReference type="Proteomes" id="UP001139981">
    <property type="component" value="Unassembled WGS sequence"/>
</dbReference>
<reference evidence="1" key="1">
    <citation type="submission" date="2022-07" db="EMBL/GenBank/DDBJ databases">
        <title>Phylogenomic reconstructions and comparative analyses of Kickxellomycotina fungi.</title>
        <authorList>
            <person name="Reynolds N.K."/>
            <person name="Stajich J.E."/>
            <person name="Barry K."/>
            <person name="Grigoriev I.V."/>
            <person name="Crous P."/>
            <person name="Smith M.E."/>
        </authorList>
    </citation>
    <scope>NUCLEOTIDE SEQUENCE</scope>
    <source>
        <strain evidence="1">CBS 190363</strain>
    </source>
</reference>
<feature type="non-terminal residue" evidence="1">
    <location>
        <position position="468"/>
    </location>
</feature>
<keyword evidence="1" id="KW-0067">ATP-binding</keyword>
<protein>
    <submittedName>
        <fullName evidence="1">Transporter of the ATP-binding cassette (ABC)</fullName>
    </submittedName>
</protein>
<organism evidence="1 2">
    <name type="scientific">Coemansia aciculifera</name>
    <dbReference type="NCBI Taxonomy" id="417176"/>
    <lineage>
        <taxon>Eukaryota</taxon>
        <taxon>Fungi</taxon>
        <taxon>Fungi incertae sedis</taxon>
        <taxon>Zoopagomycota</taxon>
        <taxon>Kickxellomycotina</taxon>
        <taxon>Kickxellomycetes</taxon>
        <taxon>Kickxellales</taxon>
        <taxon>Kickxellaceae</taxon>
        <taxon>Coemansia</taxon>
    </lineage>
</organism>
<evidence type="ECO:0000313" key="1">
    <source>
        <dbReference type="EMBL" id="KAJ2891238.1"/>
    </source>
</evidence>
<gene>
    <name evidence="1" type="primary">YBT1_1</name>
    <name evidence="1" type="ORF">IWW38_003711</name>
</gene>
<name>A0ACC1M1F9_9FUNG</name>
<sequence>MATAARVVPSAGCAATALWLLRQAASYASLLLHDKQQRKTICGEKERWHDGDRSLENNCFRVALVWPVVMWLAVIVLLAALAVSCLLTGRFKDSGFCGVGNRAKPVQRPTGPAIMRDNRSKVGATVVALSIAQAAVLLYAMVNLSGLALFAHTYTSLVAQLAVLIAVANAVSFVVYLRSDHLLYAGLFPWPLPTLVLVHLLVGACEIYYSFFTPATRNVPIVGRNASLYANTLVVSTLLSAIILLTYTRAQLRPIFVRPPLSPSSAAAANPQQLEYSPANDDVESNRDDDEATPLARRVGQKPEPLAETAEFNVSWYSTLAFSWTNDILRRGTAHQLEVTDLCNMDESDMPVPSWRRYLRHRKPGRSLLVTMLITFAPELLVQAVLSLTASVLYFSGPFFLQRILRSIEILGGGKVNGVGVGLGDLPAQKSIRGAYLDAFGLLFFTLVTTVLTNQTLWIGCHIGIRLK</sequence>
<comment type="caution">
    <text evidence="1">The sequence shown here is derived from an EMBL/GenBank/DDBJ whole genome shotgun (WGS) entry which is preliminary data.</text>
</comment>